<gene>
    <name evidence="3" type="ORF">J2S48_002722</name>
</gene>
<dbReference type="Gene3D" id="3.30.10.20">
    <property type="match status" value="1"/>
</dbReference>
<dbReference type="PROSITE" id="PS51178">
    <property type="entry name" value="PASTA"/>
    <property type="match status" value="1"/>
</dbReference>
<dbReference type="RefSeq" id="WP_274992031.1">
    <property type="nucleotide sequence ID" value="NZ_JAJQQP010000001.1"/>
</dbReference>
<comment type="caution">
    <text evidence="3">The sequence shown here is derived from an EMBL/GenBank/DDBJ whole genome shotgun (WGS) entry which is preliminary data.</text>
</comment>
<accession>A0ABU2CPZ4</accession>
<evidence type="ECO:0000313" key="4">
    <source>
        <dbReference type="Proteomes" id="UP001183585"/>
    </source>
</evidence>
<dbReference type="SMART" id="SM00740">
    <property type="entry name" value="PASTA"/>
    <property type="match status" value="1"/>
</dbReference>
<feature type="domain" description="PASTA" evidence="2">
    <location>
        <begin position="310"/>
        <end position="376"/>
    </location>
</feature>
<dbReference type="InterPro" id="IPR005543">
    <property type="entry name" value="PASTA_dom"/>
</dbReference>
<dbReference type="CDD" id="cd06577">
    <property type="entry name" value="PASTA_pknB"/>
    <property type="match status" value="1"/>
</dbReference>
<organism evidence="3 4">
    <name type="scientific">Promicromonospora iranensis</name>
    <dbReference type="NCBI Taxonomy" id="1105144"/>
    <lineage>
        <taxon>Bacteria</taxon>
        <taxon>Bacillati</taxon>
        <taxon>Actinomycetota</taxon>
        <taxon>Actinomycetes</taxon>
        <taxon>Micrococcales</taxon>
        <taxon>Promicromonosporaceae</taxon>
        <taxon>Promicromonospora</taxon>
    </lineage>
</organism>
<name>A0ABU2CPZ4_9MICO</name>
<dbReference type="Proteomes" id="UP001183585">
    <property type="component" value="Unassembled WGS sequence"/>
</dbReference>
<protein>
    <recommendedName>
        <fullName evidence="2">PASTA domain-containing protein</fullName>
    </recommendedName>
</protein>
<sequence>MNNDEQFAANLRTQVSQVAPTIDVDVTRVVPAARRRRAARVGGVTLAMGLALGGGAWVATTLEAPGTALPGGSMTIAASPSPSPSGPPATSGAGDELTGEPSNPVENATVPPEGWRDATYFHVVTRHDTTKQGEATDPALFGIERWYGDGVSFELTANGPALLDVPTYLNLGHDETNVSLTWAELAELPTEPAALEDALRTAYEPTGEGEEAVLYAASRLINAAPSAPELRAAAWELLKTLPGVEVQQGARDTADRLGTAATFTLFDATWTYIYDEEQDVPLETEESMGKIHSVNTFVTTEFTPLPDEVADSTIEIPDFTAMTVEDAGVVCQQTHLTCVFEDTESDTVPAGTIISSDPETGALVSWGAVVTLQLSTGS</sequence>
<evidence type="ECO:0000259" key="2">
    <source>
        <dbReference type="PROSITE" id="PS51178"/>
    </source>
</evidence>
<evidence type="ECO:0000313" key="3">
    <source>
        <dbReference type="EMBL" id="MDR7383207.1"/>
    </source>
</evidence>
<dbReference type="Pfam" id="PF03793">
    <property type="entry name" value="PASTA"/>
    <property type="match status" value="1"/>
</dbReference>
<feature type="region of interest" description="Disordered" evidence="1">
    <location>
        <begin position="71"/>
        <end position="114"/>
    </location>
</feature>
<reference evidence="3 4" key="1">
    <citation type="submission" date="2023-07" db="EMBL/GenBank/DDBJ databases">
        <title>Sequencing the genomes of 1000 actinobacteria strains.</title>
        <authorList>
            <person name="Klenk H.-P."/>
        </authorList>
    </citation>
    <scope>NUCLEOTIDE SEQUENCE [LARGE SCALE GENOMIC DNA]</scope>
    <source>
        <strain evidence="3 4">DSM 45554</strain>
    </source>
</reference>
<evidence type="ECO:0000256" key="1">
    <source>
        <dbReference type="SAM" id="MobiDB-lite"/>
    </source>
</evidence>
<proteinExistence type="predicted"/>
<dbReference type="EMBL" id="JAVDYE010000001">
    <property type="protein sequence ID" value="MDR7383207.1"/>
    <property type="molecule type" value="Genomic_DNA"/>
</dbReference>
<keyword evidence="4" id="KW-1185">Reference proteome</keyword>